<reference evidence="2" key="2">
    <citation type="journal article" date="2021" name="PeerJ">
        <title>Extensive microbial diversity within the chicken gut microbiome revealed by metagenomics and culture.</title>
        <authorList>
            <person name="Gilroy R."/>
            <person name="Ravi A."/>
            <person name="Getino M."/>
            <person name="Pursley I."/>
            <person name="Horton D.L."/>
            <person name="Alikhan N.F."/>
            <person name="Baker D."/>
            <person name="Gharbi K."/>
            <person name="Hall N."/>
            <person name="Watson M."/>
            <person name="Adriaenssens E.M."/>
            <person name="Foster-Nyarko E."/>
            <person name="Jarju S."/>
            <person name="Secka A."/>
            <person name="Antonio M."/>
            <person name="Oren A."/>
            <person name="Chaudhuri R.R."/>
            <person name="La Ragione R."/>
            <person name="Hildebrand F."/>
            <person name="Pallen M.J."/>
        </authorList>
    </citation>
    <scope>NUCLEOTIDE SEQUENCE</scope>
    <source>
        <strain evidence="2">B2-22910</strain>
    </source>
</reference>
<sequence length="148" mass="15739">MKEDTDQRYTQFIRSIREKSRGMAEDPAGSGLTVERVLGKASAGKQPGAHMRAGVAARLAFSLAGSAAAVLAAALVTGTGQSLSSHDADELCTDCTWTISAQETGDGNEFRPYAAYRDSRRLREKIIRRIMAGSTADAGPGCEETQNN</sequence>
<protein>
    <submittedName>
        <fullName evidence="2">Uncharacterized protein</fullName>
    </submittedName>
</protein>
<keyword evidence="1" id="KW-0812">Transmembrane</keyword>
<dbReference type="AlphaFoldDB" id="A0A9D9IHM3"/>
<accession>A0A9D9IHM3</accession>
<evidence type="ECO:0000313" key="2">
    <source>
        <dbReference type="EMBL" id="MBO8471761.1"/>
    </source>
</evidence>
<name>A0A9D9IHM3_9BACT</name>
<keyword evidence="1" id="KW-1133">Transmembrane helix</keyword>
<proteinExistence type="predicted"/>
<reference evidence="2" key="1">
    <citation type="submission" date="2020-10" db="EMBL/GenBank/DDBJ databases">
        <authorList>
            <person name="Gilroy R."/>
        </authorList>
    </citation>
    <scope>NUCLEOTIDE SEQUENCE</scope>
    <source>
        <strain evidence="2">B2-22910</strain>
    </source>
</reference>
<keyword evidence="1" id="KW-0472">Membrane</keyword>
<gene>
    <name evidence="2" type="ORF">IAB82_08220</name>
</gene>
<dbReference type="Proteomes" id="UP000823603">
    <property type="component" value="Unassembled WGS sequence"/>
</dbReference>
<feature type="transmembrane region" description="Helical" evidence="1">
    <location>
        <begin position="55"/>
        <end position="76"/>
    </location>
</feature>
<organism evidence="2 3">
    <name type="scientific">Candidatus Cryptobacteroides faecavium</name>
    <dbReference type="NCBI Taxonomy" id="2840762"/>
    <lineage>
        <taxon>Bacteria</taxon>
        <taxon>Pseudomonadati</taxon>
        <taxon>Bacteroidota</taxon>
        <taxon>Bacteroidia</taxon>
        <taxon>Bacteroidales</taxon>
        <taxon>Candidatus Cryptobacteroides</taxon>
    </lineage>
</organism>
<comment type="caution">
    <text evidence="2">The sequence shown here is derived from an EMBL/GenBank/DDBJ whole genome shotgun (WGS) entry which is preliminary data.</text>
</comment>
<dbReference type="EMBL" id="JADIMB010000121">
    <property type="protein sequence ID" value="MBO8471761.1"/>
    <property type="molecule type" value="Genomic_DNA"/>
</dbReference>
<evidence type="ECO:0000256" key="1">
    <source>
        <dbReference type="SAM" id="Phobius"/>
    </source>
</evidence>
<evidence type="ECO:0000313" key="3">
    <source>
        <dbReference type="Proteomes" id="UP000823603"/>
    </source>
</evidence>